<name>A0A4Y2P5Y9_ARAVE</name>
<dbReference type="EMBL" id="BGPR01010564">
    <property type="protein sequence ID" value="GBN46824.1"/>
    <property type="molecule type" value="Genomic_DNA"/>
</dbReference>
<keyword evidence="3" id="KW-1185">Reference proteome</keyword>
<feature type="region of interest" description="Disordered" evidence="1">
    <location>
        <begin position="24"/>
        <end position="52"/>
    </location>
</feature>
<proteinExistence type="predicted"/>
<evidence type="ECO:0000256" key="1">
    <source>
        <dbReference type="SAM" id="MobiDB-lite"/>
    </source>
</evidence>
<feature type="compositionally biased region" description="Basic and acidic residues" evidence="1">
    <location>
        <begin position="24"/>
        <end position="34"/>
    </location>
</feature>
<feature type="compositionally biased region" description="Polar residues" evidence="1">
    <location>
        <begin position="35"/>
        <end position="52"/>
    </location>
</feature>
<sequence>MENISGYLSHRCCWEKKKAPEKTVLRNEQREHSFRSQQFPDSSRKSPLTAHNSRFSFIGSRPTELGYRVRNRPLKAAKPEMAFSSVFMLRRLSIDSTELKRTFSLFRLEALHWIIVQSMNTLVGSSRALNGYPN</sequence>
<reference evidence="2 3" key="1">
    <citation type="journal article" date="2019" name="Sci. Rep.">
        <title>Orb-weaving spider Araneus ventricosus genome elucidates the spidroin gene catalogue.</title>
        <authorList>
            <person name="Kono N."/>
            <person name="Nakamura H."/>
            <person name="Ohtoshi R."/>
            <person name="Moran D.A.P."/>
            <person name="Shinohara A."/>
            <person name="Yoshida Y."/>
            <person name="Fujiwara M."/>
            <person name="Mori M."/>
            <person name="Tomita M."/>
            <person name="Arakawa K."/>
        </authorList>
    </citation>
    <scope>NUCLEOTIDE SEQUENCE [LARGE SCALE GENOMIC DNA]</scope>
</reference>
<evidence type="ECO:0000313" key="2">
    <source>
        <dbReference type="EMBL" id="GBN46824.1"/>
    </source>
</evidence>
<evidence type="ECO:0000313" key="3">
    <source>
        <dbReference type="Proteomes" id="UP000499080"/>
    </source>
</evidence>
<accession>A0A4Y2P5Y9</accession>
<gene>
    <name evidence="2" type="ORF">AVEN_75240_1</name>
</gene>
<dbReference type="AlphaFoldDB" id="A0A4Y2P5Y9"/>
<dbReference type="Proteomes" id="UP000499080">
    <property type="component" value="Unassembled WGS sequence"/>
</dbReference>
<protein>
    <submittedName>
        <fullName evidence="2">Uncharacterized protein</fullName>
    </submittedName>
</protein>
<organism evidence="2 3">
    <name type="scientific">Araneus ventricosus</name>
    <name type="common">Orbweaver spider</name>
    <name type="synonym">Epeira ventricosa</name>
    <dbReference type="NCBI Taxonomy" id="182803"/>
    <lineage>
        <taxon>Eukaryota</taxon>
        <taxon>Metazoa</taxon>
        <taxon>Ecdysozoa</taxon>
        <taxon>Arthropoda</taxon>
        <taxon>Chelicerata</taxon>
        <taxon>Arachnida</taxon>
        <taxon>Araneae</taxon>
        <taxon>Araneomorphae</taxon>
        <taxon>Entelegynae</taxon>
        <taxon>Araneoidea</taxon>
        <taxon>Araneidae</taxon>
        <taxon>Araneus</taxon>
    </lineage>
</organism>
<comment type="caution">
    <text evidence="2">The sequence shown here is derived from an EMBL/GenBank/DDBJ whole genome shotgun (WGS) entry which is preliminary data.</text>
</comment>